<name>A0A0G1NN45_9BACT</name>
<proteinExistence type="predicted"/>
<protein>
    <submittedName>
        <fullName evidence="3">Uncharacterized protein</fullName>
    </submittedName>
</protein>
<organism evidence="3 4">
    <name type="scientific">Candidatus Azambacteria bacterium GW2011_GWC1_46_13</name>
    <dbReference type="NCBI Taxonomy" id="1618619"/>
    <lineage>
        <taxon>Bacteria</taxon>
        <taxon>Candidatus Azamiibacteriota</taxon>
    </lineage>
</organism>
<keyword evidence="2" id="KW-1133">Transmembrane helix</keyword>
<feature type="region of interest" description="Disordered" evidence="1">
    <location>
        <begin position="67"/>
        <end position="93"/>
    </location>
</feature>
<evidence type="ECO:0000256" key="1">
    <source>
        <dbReference type="SAM" id="MobiDB-lite"/>
    </source>
</evidence>
<comment type="caution">
    <text evidence="3">The sequence shown here is derived from an EMBL/GenBank/DDBJ whole genome shotgun (WGS) entry which is preliminary data.</text>
</comment>
<evidence type="ECO:0000313" key="3">
    <source>
        <dbReference type="EMBL" id="KKU21762.1"/>
    </source>
</evidence>
<evidence type="ECO:0000313" key="4">
    <source>
        <dbReference type="Proteomes" id="UP000034569"/>
    </source>
</evidence>
<keyword evidence="2" id="KW-0472">Membrane</keyword>
<sequence>MQIFKHMVLVVILINLGFVLFRLIASRKMEEDEAKKGLTKSDAEKNPQKVGLLPYKATFPRYRPMAEKNYREDDAKEESPSDGKENFSDFDASHLSESDKEFLGHFQMKW</sequence>
<keyword evidence="2" id="KW-0812">Transmembrane</keyword>
<dbReference type="EMBL" id="LCLU01000022">
    <property type="protein sequence ID" value="KKU21762.1"/>
    <property type="molecule type" value="Genomic_DNA"/>
</dbReference>
<evidence type="ECO:0000256" key="2">
    <source>
        <dbReference type="SAM" id="Phobius"/>
    </source>
</evidence>
<dbReference type="AlphaFoldDB" id="A0A0G1NN45"/>
<gene>
    <name evidence="3" type="ORF">UX33_C0022G0009</name>
</gene>
<dbReference type="Proteomes" id="UP000034569">
    <property type="component" value="Unassembled WGS sequence"/>
</dbReference>
<feature type="transmembrane region" description="Helical" evidence="2">
    <location>
        <begin position="6"/>
        <end position="25"/>
    </location>
</feature>
<accession>A0A0G1NN45</accession>
<reference evidence="3 4" key="1">
    <citation type="journal article" date="2015" name="Nature">
        <title>rRNA introns, odd ribosomes, and small enigmatic genomes across a large radiation of phyla.</title>
        <authorList>
            <person name="Brown C.T."/>
            <person name="Hug L.A."/>
            <person name="Thomas B.C."/>
            <person name="Sharon I."/>
            <person name="Castelle C.J."/>
            <person name="Singh A."/>
            <person name="Wilkins M.J."/>
            <person name="Williams K.H."/>
            <person name="Banfield J.F."/>
        </authorList>
    </citation>
    <scope>NUCLEOTIDE SEQUENCE [LARGE SCALE GENOMIC DNA]</scope>
</reference>